<evidence type="ECO:0000313" key="2">
    <source>
        <dbReference type="EMBL" id="TMW58746.1"/>
    </source>
</evidence>
<keyword evidence="1" id="KW-0812">Transmembrane</keyword>
<name>A0A8K1C8Q5_PYTOL</name>
<evidence type="ECO:0000256" key="1">
    <source>
        <dbReference type="SAM" id="Phobius"/>
    </source>
</evidence>
<organism evidence="2 4">
    <name type="scientific">Pythium oligandrum</name>
    <name type="common">Mycoparasitic fungus</name>
    <dbReference type="NCBI Taxonomy" id="41045"/>
    <lineage>
        <taxon>Eukaryota</taxon>
        <taxon>Sar</taxon>
        <taxon>Stramenopiles</taxon>
        <taxon>Oomycota</taxon>
        <taxon>Peronosporomycetes</taxon>
        <taxon>Pythiales</taxon>
        <taxon>Pythiaceae</taxon>
        <taxon>Pythium</taxon>
    </lineage>
</organism>
<comment type="caution">
    <text evidence="2">The sequence shown here is derived from an EMBL/GenBank/DDBJ whole genome shotgun (WGS) entry which is preliminary data.</text>
</comment>
<protein>
    <submittedName>
        <fullName evidence="2">Uncharacterized protein</fullName>
    </submittedName>
</protein>
<feature type="transmembrane region" description="Helical" evidence="1">
    <location>
        <begin position="27"/>
        <end position="51"/>
    </location>
</feature>
<keyword evidence="1" id="KW-0472">Membrane</keyword>
<proteinExistence type="predicted"/>
<feature type="transmembrane region" description="Helical" evidence="1">
    <location>
        <begin position="142"/>
        <end position="166"/>
    </location>
</feature>
<dbReference type="OrthoDB" id="109605at2759"/>
<dbReference type="Proteomes" id="UP000794436">
    <property type="component" value="Unassembled WGS sequence"/>
</dbReference>
<accession>A0A8K1C8Q5</accession>
<gene>
    <name evidence="2" type="ORF">Poli38472_010305</name>
    <name evidence="3" type="ORF">Poli38472_014841</name>
</gene>
<sequence>MASGTDFCVIQLDGWADWWEETRRFDIQMYISVVLFFLSAVLAYPIARTLFFVVRRFSPKKWIWPDDARSLMMWQTSLLCRAGLLWMALKVSRVSVFLCQWPSWLFGVCFLIWMDALGNVLREVIVRKGLKGYSDDERPGRLTLLYEGTTLAKMLLLMFVIYNYYLVSIFGDDNVLRLVSTTGFFLAIALSLLPLLIEDITELVSRYRDRDEESSL</sequence>
<evidence type="ECO:0000313" key="3">
    <source>
        <dbReference type="EMBL" id="TMW60978.1"/>
    </source>
</evidence>
<dbReference type="AlphaFoldDB" id="A0A8K1C8Q5"/>
<dbReference type="EMBL" id="SPLM01000083">
    <property type="protein sequence ID" value="TMW60978.1"/>
    <property type="molecule type" value="Genomic_DNA"/>
</dbReference>
<keyword evidence="4" id="KW-1185">Reference proteome</keyword>
<dbReference type="EMBL" id="SPLM01000111">
    <property type="protein sequence ID" value="TMW58746.1"/>
    <property type="molecule type" value="Genomic_DNA"/>
</dbReference>
<evidence type="ECO:0000313" key="4">
    <source>
        <dbReference type="Proteomes" id="UP000794436"/>
    </source>
</evidence>
<feature type="transmembrane region" description="Helical" evidence="1">
    <location>
        <begin position="178"/>
        <end position="197"/>
    </location>
</feature>
<reference evidence="2" key="1">
    <citation type="submission" date="2019-03" db="EMBL/GenBank/DDBJ databases">
        <title>Long read genome sequence of the mycoparasitic Pythium oligandrum ATCC 38472 isolated from sugarbeet rhizosphere.</title>
        <authorList>
            <person name="Gaulin E."/>
        </authorList>
    </citation>
    <scope>NUCLEOTIDE SEQUENCE</scope>
    <source>
        <strain evidence="2">ATCC 38472_TT</strain>
    </source>
</reference>
<keyword evidence="1" id="KW-1133">Transmembrane helix</keyword>
<feature type="transmembrane region" description="Helical" evidence="1">
    <location>
        <begin position="101"/>
        <end position="121"/>
    </location>
</feature>